<dbReference type="Proteomes" id="UP000325785">
    <property type="component" value="Chromosome"/>
</dbReference>
<dbReference type="Proteomes" id="UP000051401">
    <property type="component" value="Unassembled WGS sequence"/>
</dbReference>
<evidence type="ECO:0000313" key="4">
    <source>
        <dbReference type="EMBL" id="QEW28123.1"/>
    </source>
</evidence>
<dbReference type="InterPro" id="IPR053722">
    <property type="entry name" value="Curli_assembly_CsgC/AgfC"/>
</dbReference>
<dbReference type="KEGG" id="rid:RIdsm_03948"/>
<reference evidence="3 5" key="1">
    <citation type="submission" date="2015-04" db="EMBL/GenBank/DDBJ databases">
        <title>The draft genome sequence of Roseovarius indicus B108T.</title>
        <authorList>
            <person name="Li G."/>
            <person name="Lai Q."/>
            <person name="Shao Z."/>
            <person name="Yan P."/>
        </authorList>
    </citation>
    <scope>NUCLEOTIDE SEQUENCE [LARGE SCALE GENOMIC DNA]</scope>
    <source>
        <strain evidence="3 5">B108</strain>
    </source>
</reference>
<protein>
    <recommendedName>
        <fullName evidence="2">CsgH-like domain-containing protein</fullName>
    </recommendedName>
</protein>
<dbReference type="InterPro" id="IPR048632">
    <property type="entry name" value="CsgH-like"/>
</dbReference>
<evidence type="ECO:0000313" key="6">
    <source>
        <dbReference type="Proteomes" id="UP000325785"/>
    </source>
</evidence>
<dbReference type="PATRIC" id="fig|540747.5.peg.1340"/>
<keyword evidence="1" id="KW-0732">Signal</keyword>
<proteinExistence type="predicted"/>
<evidence type="ECO:0000313" key="5">
    <source>
        <dbReference type="Proteomes" id="UP000051401"/>
    </source>
</evidence>
<dbReference type="AlphaFoldDB" id="A0A0T5P5U3"/>
<dbReference type="Pfam" id="PF21112">
    <property type="entry name" value="CsgH"/>
    <property type="match status" value="1"/>
</dbReference>
<sequence>MKRKLPTAALAILAAGSATAFGAFVGQGEAHETAYATADGLRCAVVTRDLGDTVQITGKVTAERDVSGEYALSIRQTSSGGQSVIDQGGEFTVGAGRTVTLGEATMGGTAQSYTADLELTVNGQRLRCRPAADATEL</sequence>
<dbReference type="EMBL" id="LAXI01000013">
    <property type="protein sequence ID" value="KRS16486.1"/>
    <property type="molecule type" value="Genomic_DNA"/>
</dbReference>
<name>A0A0T5P5U3_9RHOB</name>
<feature type="domain" description="CsgH-like" evidence="2">
    <location>
        <begin position="42"/>
        <end position="128"/>
    </location>
</feature>
<keyword evidence="5" id="KW-1185">Reference proteome</keyword>
<dbReference type="NCBIfam" id="NF041112">
    <property type="entry name" value="chap_CsgH_alph"/>
    <property type="match status" value="1"/>
</dbReference>
<dbReference type="InterPro" id="IPR047726">
    <property type="entry name" value="CsgH_dom"/>
</dbReference>
<dbReference type="OrthoDB" id="883947at2"/>
<organism evidence="3 5">
    <name type="scientific">Roseovarius indicus</name>
    <dbReference type="NCBI Taxonomy" id="540747"/>
    <lineage>
        <taxon>Bacteria</taxon>
        <taxon>Pseudomonadati</taxon>
        <taxon>Pseudomonadota</taxon>
        <taxon>Alphaproteobacteria</taxon>
        <taxon>Rhodobacterales</taxon>
        <taxon>Roseobacteraceae</taxon>
        <taxon>Roseovarius</taxon>
    </lineage>
</organism>
<gene>
    <name evidence="4" type="ORF">RIdsm_03948</name>
    <name evidence="3" type="ORF">XM52_17975</name>
</gene>
<dbReference type="RefSeq" id="WP_057818073.1">
    <property type="nucleotide sequence ID" value="NZ_CP031598.1"/>
</dbReference>
<reference evidence="4 6" key="2">
    <citation type="submission" date="2018-08" db="EMBL/GenBank/DDBJ databases">
        <title>Genetic Globetrotter - A new plasmid hitch-hiking vast phylogenetic and geographic distances.</title>
        <authorList>
            <person name="Vollmers J."/>
            <person name="Petersen J."/>
        </authorList>
    </citation>
    <scope>NUCLEOTIDE SEQUENCE [LARGE SCALE GENOMIC DNA]</scope>
    <source>
        <strain evidence="4 6">DSM 26383</strain>
    </source>
</reference>
<accession>A0A0T5P5U3</accession>
<evidence type="ECO:0000313" key="3">
    <source>
        <dbReference type="EMBL" id="KRS16486.1"/>
    </source>
</evidence>
<dbReference type="Gene3D" id="2.60.40.2420">
    <property type="match status" value="1"/>
</dbReference>
<evidence type="ECO:0000259" key="2">
    <source>
        <dbReference type="Pfam" id="PF21112"/>
    </source>
</evidence>
<dbReference type="STRING" id="540747.SAMN04488031_11250"/>
<feature type="signal peptide" evidence="1">
    <location>
        <begin position="1"/>
        <end position="20"/>
    </location>
</feature>
<feature type="chain" id="PRO_5010437403" description="CsgH-like domain-containing protein" evidence="1">
    <location>
        <begin position="21"/>
        <end position="137"/>
    </location>
</feature>
<dbReference type="EMBL" id="CP031598">
    <property type="protein sequence ID" value="QEW28123.1"/>
    <property type="molecule type" value="Genomic_DNA"/>
</dbReference>
<evidence type="ECO:0000256" key="1">
    <source>
        <dbReference type="SAM" id="SignalP"/>
    </source>
</evidence>